<dbReference type="UniPathway" id="UPA00704">
    <property type="reaction ID" value="UER00715"/>
</dbReference>
<dbReference type="RefSeq" id="WP_010738367.1">
    <property type="nucleotide sequence ID" value="NZ_AP027299.1"/>
</dbReference>
<evidence type="ECO:0000256" key="3">
    <source>
        <dbReference type="ARBA" id="ARBA00022736"/>
    </source>
</evidence>
<protein>
    <recommendedName>
        <fullName evidence="7">Tagatose-6-phosphate kinase</fullName>
        <ecNumber evidence="7">2.7.1.144</ecNumber>
    </recommendedName>
</protein>
<comment type="caution">
    <text evidence="9">The sequence shown here is derived from an EMBL/GenBank/DDBJ whole genome shotgun (WGS) entry which is preliminary data.</text>
</comment>
<keyword evidence="6 7" id="KW-0067">ATP-binding</keyword>
<keyword evidence="2 7" id="KW-0808">Transferase</keyword>
<dbReference type="GO" id="GO:0008443">
    <property type="term" value="F:phosphofructokinase activity"/>
    <property type="evidence" value="ECO:0007669"/>
    <property type="project" value="UniProtKB-ARBA"/>
</dbReference>
<dbReference type="InterPro" id="IPR002173">
    <property type="entry name" value="Carboh/pur_kinase_PfkB_CS"/>
</dbReference>
<evidence type="ECO:0000313" key="9">
    <source>
        <dbReference type="EMBL" id="VTQ60347.1"/>
    </source>
</evidence>
<evidence type="ECO:0000256" key="4">
    <source>
        <dbReference type="ARBA" id="ARBA00022741"/>
    </source>
</evidence>
<dbReference type="InterPro" id="IPR017583">
    <property type="entry name" value="Tagatose/fructose_Pkinase"/>
</dbReference>
<evidence type="ECO:0000256" key="7">
    <source>
        <dbReference type="PIRNR" id="PIRNR000535"/>
    </source>
</evidence>
<dbReference type="CDD" id="cd01164">
    <property type="entry name" value="FruK_PfkB_like"/>
    <property type="match status" value="1"/>
</dbReference>
<dbReference type="InterPro" id="IPR011611">
    <property type="entry name" value="PfkB_dom"/>
</dbReference>
<comment type="catalytic activity">
    <reaction evidence="7">
        <text>D-tagatofuranose 6-phosphate + ATP = D-tagatofuranose 1,6-bisphosphate + ADP + H(+)</text>
        <dbReference type="Rhea" id="RHEA:12420"/>
        <dbReference type="ChEBI" id="CHEBI:15378"/>
        <dbReference type="ChEBI" id="CHEBI:30616"/>
        <dbReference type="ChEBI" id="CHEBI:58694"/>
        <dbReference type="ChEBI" id="CHEBI:58695"/>
        <dbReference type="ChEBI" id="CHEBI:456216"/>
        <dbReference type="EC" id="2.7.1.144"/>
    </reaction>
</comment>
<keyword evidence="5 9" id="KW-0418">Kinase</keyword>
<dbReference type="SUPFAM" id="SSF53613">
    <property type="entry name" value="Ribokinase-like"/>
    <property type="match status" value="1"/>
</dbReference>
<dbReference type="GO" id="GO:0005524">
    <property type="term" value="F:ATP binding"/>
    <property type="evidence" value="ECO:0007669"/>
    <property type="project" value="UniProtKB-KW"/>
</dbReference>
<dbReference type="GO" id="GO:0016052">
    <property type="term" value="P:carbohydrate catabolic process"/>
    <property type="evidence" value="ECO:0007669"/>
    <property type="project" value="UniProtKB-ARBA"/>
</dbReference>
<keyword evidence="3 7" id="KW-0423">Lactose metabolism</keyword>
<dbReference type="FunFam" id="3.40.1190.20:FF:000001">
    <property type="entry name" value="Phosphofructokinase"/>
    <property type="match status" value="1"/>
</dbReference>
<dbReference type="PANTHER" id="PTHR46566:SF5">
    <property type="entry name" value="1-PHOSPHOFRUCTOKINASE"/>
    <property type="match status" value="1"/>
</dbReference>
<dbReference type="PANTHER" id="PTHR46566">
    <property type="entry name" value="1-PHOSPHOFRUCTOKINASE-RELATED"/>
    <property type="match status" value="1"/>
</dbReference>
<dbReference type="Gene3D" id="3.40.1190.20">
    <property type="match status" value="1"/>
</dbReference>
<comment type="pathway">
    <text evidence="7">Carbohydrate metabolism; D-tagatose 6-phosphate degradation; D-glyceraldehyde 3-phosphate and glycerone phosphate from D-tagatose 6-phosphate: step 1/2.</text>
</comment>
<dbReference type="InterPro" id="IPR029056">
    <property type="entry name" value="Ribokinase-like"/>
</dbReference>
<dbReference type="AlphaFoldDB" id="A0A449E5F3"/>
<feature type="domain" description="Carbohydrate kinase PfkB" evidence="8">
    <location>
        <begin position="8"/>
        <end position="295"/>
    </location>
</feature>
<proteinExistence type="inferred from homology"/>
<name>A0A449E5F3_ENTHR</name>
<evidence type="ECO:0000256" key="6">
    <source>
        <dbReference type="ARBA" id="ARBA00022840"/>
    </source>
</evidence>
<evidence type="ECO:0000256" key="5">
    <source>
        <dbReference type="ARBA" id="ARBA00022777"/>
    </source>
</evidence>
<evidence type="ECO:0000313" key="10">
    <source>
        <dbReference type="Proteomes" id="UP000352698"/>
    </source>
</evidence>
<evidence type="ECO:0000256" key="2">
    <source>
        <dbReference type="ARBA" id="ARBA00022679"/>
    </source>
</evidence>
<comment type="similarity">
    <text evidence="1">Belongs to the carbohydrate kinase pfkB family.</text>
</comment>
<organism evidence="9 10">
    <name type="scientific">Enterococcus hirae</name>
    <dbReference type="NCBI Taxonomy" id="1354"/>
    <lineage>
        <taxon>Bacteria</taxon>
        <taxon>Bacillati</taxon>
        <taxon>Bacillota</taxon>
        <taxon>Bacilli</taxon>
        <taxon>Lactobacillales</taxon>
        <taxon>Enterococcaceae</taxon>
        <taxon>Enterococcus</taxon>
    </lineage>
</organism>
<dbReference type="EC" id="2.7.1.144" evidence="7"/>
<dbReference type="GO" id="GO:0005829">
    <property type="term" value="C:cytosol"/>
    <property type="evidence" value="ECO:0007669"/>
    <property type="project" value="TreeGrafter"/>
</dbReference>
<sequence>MIVTVTMNPSIDISYPLASLNVDTVNRTDQVSKTAGGKGLNVTRVIHDLKGNVLATGVLGGYHGAFIADELKHAGIKQKFTEIKEESRDSIAILHEGNQTEILEAGPTVSYEEQQNFLENFKELIKKAKIVTISGSLAKGLPSNFYQTLVQLTEEQSAKVLVDTSGERLHQVLAGKQKPFLIKPNLEELSTLLRHSFSIDRLEEVQEELIQPIFAGIEWIIVSLGKAGALAKHKDCFYRVTLPTIKAVNPVGSGDATVAGFAYGLSQEMDEIELLKFCMATGMANAQEGQTGHVSPVNIQSHIEKITVKKIE</sequence>
<comment type="similarity">
    <text evidence="7">Belongs to the carbohydrate kinase PfkB family. LacC subfamily.</text>
</comment>
<evidence type="ECO:0000256" key="1">
    <source>
        <dbReference type="ARBA" id="ARBA00005380"/>
    </source>
</evidence>
<dbReference type="GO" id="GO:0009024">
    <property type="term" value="F:tagatose-6-phosphate kinase activity"/>
    <property type="evidence" value="ECO:0007669"/>
    <property type="project" value="UniProtKB-EC"/>
</dbReference>
<dbReference type="Pfam" id="PF00294">
    <property type="entry name" value="PfkB"/>
    <property type="match status" value="1"/>
</dbReference>
<dbReference type="Proteomes" id="UP000352698">
    <property type="component" value="Unassembled WGS sequence"/>
</dbReference>
<dbReference type="GO" id="GO:0044281">
    <property type="term" value="P:small molecule metabolic process"/>
    <property type="evidence" value="ECO:0007669"/>
    <property type="project" value="UniProtKB-ARBA"/>
</dbReference>
<dbReference type="PIRSF" id="PIRSF000535">
    <property type="entry name" value="1PFK/6PFK/LacC"/>
    <property type="match status" value="1"/>
</dbReference>
<gene>
    <name evidence="9" type="primary">lacC_1</name>
    <name evidence="9" type="ORF">NCTC12204_00594</name>
</gene>
<dbReference type="GO" id="GO:2001059">
    <property type="term" value="P:D-tagatose 6-phosphate catabolic process"/>
    <property type="evidence" value="ECO:0007669"/>
    <property type="project" value="UniProtKB-UniPathway"/>
</dbReference>
<dbReference type="NCBIfam" id="TIGR03168">
    <property type="entry name" value="1-PFK"/>
    <property type="match status" value="1"/>
</dbReference>
<reference evidence="9 10" key="1">
    <citation type="submission" date="2019-05" db="EMBL/GenBank/DDBJ databases">
        <authorList>
            <consortium name="Pathogen Informatics"/>
        </authorList>
    </citation>
    <scope>NUCLEOTIDE SEQUENCE [LARGE SCALE GENOMIC DNA]</scope>
    <source>
        <strain evidence="9 10">NCTC12204</strain>
    </source>
</reference>
<keyword evidence="4 7" id="KW-0547">Nucleotide-binding</keyword>
<evidence type="ECO:0000259" key="8">
    <source>
        <dbReference type="Pfam" id="PF00294"/>
    </source>
</evidence>
<dbReference type="GO" id="GO:0005988">
    <property type="term" value="P:lactose metabolic process"/>
    <property type="evidence" value="ECO:0007669"/>
    <property type="project" value="UniProtKB-KW"/>
</dbReference>
<accession>A0A449E5F3</accession>
<dbReference type="PROSITE" id="PS00584">
    <property type="entry name" value="PFKB_KINASES_2"/>
    <property type="match status" value="1"/>
</dbReference>
<dbReference type="EMBL" id="CABEEP010000001">
    <property type="protein sequence ID" value="VTQ60347.1"/>
    <property type="molecule type" value="Genomic_DNA"/>
</dbReference>